<dbReference type="PANTHER" id="PTHR35186:SF4">
    <property type="entry name" value="PRION-INHIBITION AND PROPAGATION HELO DOMAIN-CONTAINING PROTEIN"/>
    <property type="match status" value="1"/>
</dbReference>
<feature type="region of interest" description="Disordered" evidence="1">
    <location>
        <begin position="279"/>
        <end position="302"/>
    </location>
</feature>
<evidence type="ECO:0000313" key="2">
    <source>
        <dbReference type="EMBL" id="ELA35336.1"/>
    </source>
</evidence>
<evidence type="ECO:0000256" key="1">
    <source>
        <dbReference type="SAM" id="MobiDB-lite"/>
    </source>
</evidence>
<proteinExistence type="predicted"/>
<organism evidence="2">
    <name type="scientific">Colletotrichum fructicola (strain Nara gc5)</name>
    <name type="common">Anthracnose fungus</name>
    <name type="synonym">Colletotrichum gloeosporioides (strain Nara gc5)</name>
    <dbReference type="NCBI Taxonomy" id="1213859"/>
    <lineage>
        <taxon>Eukaryota</taxon>
        <taxon>Fungi</taxon>
        <taxon>Dikarya</taxon>
        <taxon>Ascomycota</taxon>
        <taxon>Pezizomycotina</taxon>
        <taxon>Sordariomycetes</taxon>
        <taxon>Hypocreomycetidae</taxon>
        <taxon>Glomerellales</taxon>
        <taxon>Glomerellaceae</taxon>
        <taxon>Colletotrichum</taxon>
        <taxon>Colletotrichum gloeosporioides species complex</taxon>
    </lineage>
</organism>
<dbReference type="EMBL" id="KB020574">
    <property type="protein sequence ID" value="ELA35336.1"/>
    <property type="molecule type" value="Genomic_DNA"/>
</dbReference>
<accession>L2GAN5</accession>
<reference evidence="3 4" key="2">
    <citation type="submission" date="2012-08" db="EMBL/GenBank/DDBJ databases">
        <authorList>
            <person name="Gan P.H.P."/>
            <person name="Ikeda K."/>
            <person name="Irieda H."/>
            <person name="Narusaka M."/>
            <person name="O'Connell R.J."/>
            <person name="Narusaka Y."/>
            <person name="Takano Y."/>
            <person name="Kubo Y."/>
            <person name="Shirasu K."/>
        </authorList>
    </citation>
    <scope>NUCLEOTIDE SEQUENCE [LARGE SCALE GENOMIC DNA]</scope>
    <source>
        <strain evidence="3 4">Nara gc5</strain>
    </source>
</reference>
<evidence type="ECO:0000313" key="4">
    <source>
        <dbReference type="Proteomes" id="UP000011096"/>
    </source>
</evidence>
<dbReference type="Proteomes" id="UP000011096">
    <property type="component" value="Unassembled WGS sequence"/>
</dbReference>
<dbReference type="PANTHER" id="PTHR35186">
    <property type="entry name" value="ANK_REP_REGION DOMAIN-CONTAINING PROTEIN"/>
    <property type="match status" value="1"/>
</dbReference>
<dbReference type="STRING" id="1213859.L2GAN5"/>
<protein>
    <submittedName>
        <fullName evidence="2">Uncharacterized protein</fullName>
    </submittedName>
</protein>
<keyword evidence="4" id="KW-1185">Reference proteome</keyword>
<name>L2GAN5_COLFN</name>
<reference evidence="2" key="1">
    <citation type="submission" date="2012-08" db="EMBL/GenBank/DDBJ databases">
        <title>Genome analysis of Colletotrichum orbiculare and Colletotrichum fructicola.</title>
        <authorList>
            <person name="Gan P.H.P."/>
            <person name="Ikeda K."/>
            <person name="Irieda H."/>
            <person name="Narusaka M."/>
            <person name="O'Connell R.J."/>
            <person name="Narusaka Y."/>
            <person name="Takano Y."/>
            <person name="Kubo Y."/>
            <person name="Shirasu K."/>
        </authorList>
    </citation>
    <scope>NUCLEOTIDE SEQUENCE</scope>
    <source>
        <strain evidence="2">Nara gc5</strain>
    </source>
</reference>
<feature type="compositionally biased region" description="Polar residues" evidence="1">
    <location>
        <begin position="282"/>
        <end position="293"/>
    </location>
</feature>
<sequence>MFESFIDDVVGQRISYDLNIALLLDALDVSEEERKRLYDGTEPGLWHERHIEAEIRRKVKEEHFRWLICRFQNVGAALDELRQLLAIDKSRARRIESKTYRLATSVSNRKDELLTKLKKNNDDIRRYLDGAMDLNFTFDSASRPSPGNGTHWKSYEKVQDQAEELFRTLQEHWPDNCVCSSGHPCGITAQRRQNSDEEGESIALMFNPLGYDQGLHVRVRVSQDGPQEMGKMRSESDDAVDKLDELSQRLSASNALKKLKQKRNFARWFSPELFSIAPPKEASTNAQPNQSKAQHIDASEQENTSLPIQNLCESIAFAPAKPYVGFLKSKNNQHIYFHSAPWRQAEEPIEVESLDSVIRTQIYRAKRLRIGLSTVLLLACIPGRLLYSPTSYTNLSLTPYDASKWTTFANRSDRNFTFWELFFLNCFIARSWRAIRHIQRCRWTVLPQNLRTSARRWSGIKKLSQILESLLQTL</sequence>
<dbReference type="EMBL" id="ANPB02000008">
    <property type="protein sequence ID" value="KAF4478473.1"/>
    <property type="molecule type" value="Genomic_DNA"/>
</dbReference>
<dbReference type="HOGENOM" id="CLU_576181_0_0_1"/>
<dbReference type="InParanoid" id="L2GAN5"/>
<reference evidence="3 4" key="3">
    <citation type="submission" date="2020-04" db="EMBL/GenBank/DDBJ databases">
        <title>Genome sequencing and assembly of multiple isolates from the Colletotrichum gloeosporioides species complex.</title>
        <authorList>
            <person name="Gan P."/>
            <person name="Shirasu K."/>
        </authorList>
    </citation>
    <scope>NUCLEOTIDE SEQUENCE [LARGE SCALE GENOMIC DNA]</scope>
    <source>
        <strain evidence="3 4">Nara gc5</strain>
    </source>
</reference>
<evidence type="ECO:0000313" key="3">
    <source>
        <dbReference type="EMBL" id="KAF4478473.1"/>
    </source>
</evidence>
<gene>
    <name evidence="2" type="ORF">CGGC5_4910</name>
    <name evidence="3" type="ORF">CGGC5_v013593</name>
</gene>
<dbReference type="AlphaFoldDB" id="L2GAN5"/>
<dbReference type="OrthoDB" id="3565018at2759"/>